<accession>A0A3P6RWD4</accession>
<name>A0A3P6RWD4_ANISI</name>
<dbReference type="OrthoDB" id="5984008at2759"/>
<dbReference type="EMBL" id="UYRR01035217">
    <property type="protein sequence ID" value="VDK63927.1"/>
    <property type="molecule type" value="Genomic_DNA"/>
</dbReference>
<dbReference type="AlphaFoldDB" id="A0A3P6RWD4"/>
<sequence>MAAIYKYLTGKDSTYKLEIDTYRIPEDEEYFREFLNIFHRKRSFSSTHQPPIEFEQKTLNVVVDINSNYRIRAFLKALKDSILIRKQYNYVISNFVSAVLAHDAIIVAAEAIRRVLKTYGANLFKDVFSHHQLYNDGYPGLYCRPIEDRQNSNRQFEPFEFGDKIFDALKEVVLDEEDGTFTGRIQFDGETLLRTNFTATAIEIKPGRMSLNSIKERFEWRQGKGFETSTADAQVFNGSQLTTKPTTGRRTLRVVTILVKFLSGFSNFEIFLKQRIVFIANK</sequence>
<organism evidence="1 2">
    <name type="scientific">Anisakis simplex</name>
    <name type="common">Herring worm</name>
    <dbReference type="NCBI Taxonomy" id="6269"/>
    <lineage>
        <taxon>Eukaryota</taxon>
        <taxon>Metazoa</taxon>
        <taxon>Ecdysozoa</taxon>
        <taxon>Nematoda</taxon>
        <taxon>Chromadorea</taxon>
        <taxon>Rhabditida</taxon>
        <taxon>Spirurina</taxon>
        <taxon>Ascaridomorpha</taxon>
        <taxon>Ascaridoidea</taxon>
        <taxon>Anisakidae</taxon>
        <taxon>Anisakis</taxon>
        <taxon>Anisakis simplex complex</taxon>
    </lineage>
</organism>
<keyword evidence="2" id="KW-1185">Reference proteome</keyword>
<reference evidence="1 2" key="1">
    <citation type="submission" date="2018-11" db="EMBL/GenBank/DDBJ databases">
        <authorList>
            <consortium name="Pathogen Informatics"/>
        </authorList>
    </citation>
    <scope>NUCLEOTIDE SEQUENCE [LARGE SCALE GENOMIC DNA]</scope>
</reference>
<proteinExistence type="predicted"/>
<dbReference type="Gene3D" id="3.40.50.2300">
    <property type="match status" value="1"/>
</dbReference>
<evidence type="ECO:0000313" key="2">
    <source>
        <dbReference type="Proteomes" id="UP000267096"/>
    </source>
</evidence>
<dbReference type="Proteomes" id="UP000267096">
    <property type="component" value="Unassembled WGS sequence"/>
</dbReference>
<evidence type="ECO:0008006" key="3">
    <source>
        <dbReference type="Google" id="ProtNLM"/>
    </source>
</evidence>
<protein>
    <recommendedName>
        <fullName evidence="3">ANF_receptor domain-containing protein</fullName>
    </recommendedName>
</protein>
<evidence type="ECO:0000313" key="1">
    <source>
        <dbReference type="EMBL" id="VDK63927.1"/>
    </source>
</evidence>
<gene>
    <name evidence="1" type="ORF">ASIM_LOCUS18241</name>
</gene>